<dbReference type="InterPro" id="IPR012334">
    <property type="entry name" value="Pectin_lyas_fold"/>
</dbReference>
<accession>A0A6B3N834</accession>
<evidence type="ECO:0000313" key="1">
    <source>
        <dbReference type="EMBL" id="NER26264.1"/>
    </source>
</evidence>
<protein>
    <submittedName>
        <fullName evidence="1">S-layer family protein</fullName>
    </submittedName>
</protein>
<reference evidence="1" key="1">
    <citation type="submission" date="2019-11" db="EMBL/GenBank/DDBJ databases">
        <title>Genomic insights into an expanded diversity of filamentous marine cyanobacteria reveals the extraordinary biosynthetic potential of Moorea and Okeania.</title>
        <authorList>
            <person name="Ferreira Leao T."/>
            <person name="Wang M."/>
            <person name="Moss N."/>
            <person name="Da Silva R."/>
            <person name="Sanders J."/>
            <person name="Nurk S."/>
            <person name="Gurevich A."/>
            <person name="Humphrey G."/>
            <person name="Reher R."/>
            <person name="Zhu Q."/>
            <person name="Belda-Ferre P."/>
            <person name="Glukhov E."/>
            <person name="Rex R."/>
            <person name="Dorrestein P.C."/>
            <person name="Knight R."/>
            <person name="Pevzner P."/>
            <person name="Gerwick W.H."/>
            <person name="Gerwick L."/>
        </authorList>
    </citation>
    <scope>NUCLEOTIDE SEQUENCE</scope>
    <source>
        <strain evidence="1">SIO1C4</strain>
    </source>
</reference>
<dbReference type="AlphaFoldDB" id="A0A6B3N834"/>
<proteinExistence type="predicted"/>
<gene>
    <name evidence="1" type="ORF">F6J89_01000</name>
</gene>
<organism evidence="1">
    <name type="scientific">Symploca sp. SIO1C4</name>
    <dbReference type="NCBI Taxonomy" id="2607765"/>
    <lineage>
        <taxon>Bacteria</taxon>
        <taxon>Bacillati</taxon>
        <taxon>Cyanobacteriota</taxon>
        <taxon>Cyanophyceae</taxon>
        <taxon>Coleofasciculales</taxon>
        <taxon>Coleofasciculaceae</taxon>
        <taxon>Symploca</taxon>
    </lineage>
</organism>
<sequence>MTRAKQIVVCNNLVSLTSTNQGWRLGYEDIEHFQDITLFQGALVGTSGDSGGDIEIQGRRVKLTEGSQVISLTLAEGQAGNLRVSASESLELVGGITFEDEEGSFFSPTGLLAEVEEEATGEGATLTIETGQLIVKDGATVSTTTFGEGQGVDLTVSASESVELLGSSPEGEFPSGLFAQVETTATGDGGTLTIETRQLIVKDGAQVSAATFGAGRAGDLTVSASELVKLEGTAPDDFTPSGLFAQVEGNDTGNAGNLTVETQQFIVKDGAQISSAARNGGQGGIITVNASDFIQLSGTSPNADLEEGSSGIFVSAEKAFIDDQSGDIIITTANSGDLKIETGELIVEDGARISADTFGTGDGGTLTLDVKELIIRDGGQIGAGSRVEENPVNPLNRERGVGGTVTVNASESVEVTGSGTIGATPVKSSLFARAEGTGNAGNLNIFTPNLTVRDGAEVTVSATGEGEAGSLKVEAESIRLDDGSLSAQTRAGDQGNITLKVQDVILRRGSEIITNAILDATGGNITINTDILAALEDSDITARAIRGRGGNITITTQGIFLSPDSDVNASSQLGISGTVTITTPEVDPTSGILELPSNPIDAESIVAKNPCAIKEGKIAGGSSFVITGRGGLPPSSDDPLPHVTRVVEWVSRSPEPVRTPVVLRKRVQTNAQGERTYPVIEQAQGWMVASDDTIMLTATPPNVMPQTPRLTHPLCR</sequence>
<dbReference type="EMBL" id="JAAHFQ010000010">
    <property type="protein sequence ID" value="NER26264.1"/>
    <property type="molecule type" value="Genomic_DNA"/>
</dbReference>
<dbReference type="SUPFAM" id="SSF51126">
    <property type="entry name" value="Pectin lyase-like"/>
    <property type="match status" value="5"/>
</dbReference>
<name>A0A6B3N834_9CYAN</name>
<dbReference type="InterPro" id="IPR011050">
    <property type="entry name" value="Pectin_lyase_fold/virulence"/>
</dbReference>
<dbReference type="Gene3D" id="2.160.20.10">
    <property type="entry name" value="Single-stranded right-handed beta-helix, Pectin lyase-like"/>
    <property type="match status" value="2"/>
</dbReference>
<comment type="caution">
    <text evidence="1">The sequence shown here is derived from an EMBL/GenBank/DDBJ whole genome shotgun (WGS) entry which is preliminary data.</text>
</comment>